<keyword evidence="4 6" id="KW-0689">Ribosomal protein</keyword>
<sequence length="105" mass="11494">MSYAIIATGGKQFRVAEGDVIQVPSLKAEPGQTVQLDVLALHTGSEFRVGAPHLTGASVTASVIGHGRARKVIVFKFKRRKQYRRKRGHRQNFTALLVQKIEAAA</sequence>
<dbReference type="Proteomes" id="UP000677668">
    <property type="component" value="Chromosome 1"/>
</dbReference>
<evidence type="ECO:0000256" key="5">
    <source>
        <dbReference type="ARBA" id="ARBA00023274"/>
    </source>
</evidence>
<keyword evidence="9" id="KW-1185">Reference proteome</keyword>
<dbReference type="Pfam" id="PF00829">
    <property type="entry name" value="Ribosomal_L21p"/>
    <property type="match status" value="1"/>
</dbReference>
<dbReference type="InterPro" id="IPR028909">
    <property type="entry name" value="bL21-like"/>
</dbReference>
<accession>A0ABX8B445</accession>
<comment type="subunit">
    <text evidence="6">Part of the 50S ribosomal subunit. Contacts protein L20.</text>
</comment>
<dbReference type="PANTHER" id="PTHR21349:SF0">
    <property type="entry name" value="LARGE RIBOSOMAL SUBUNIT PROTEIN BL21M"/>
    <property type="match status" value="1"/>
</dbReference>
<dbReference type="HAMAP" id="MF_01363">
    <property type="entry name" value="Ribosomal_bL21"/>
    <property type="match status" value="1"/>
</dbReference>
<evidence type="ECO:0000256" key="7">
    <source>
        <dbReference type="RuleBase" id="RU000562"/>
    </source>
</evidence>
<dbReference type="SUPFAM" id="SSF141091">
    <property type="entry name" value="L21p-like"/>
    <property type="match status" value="1"/>
</dbReference>
<dbReference type="RefSeq" id="WP_211422569.1">
    <property type="nucleotide sequence ID" value="NZ_CP072642.1"/>
</dbReference>
<keyword evidence="3 6" id="KW-0694">RNA-binding</keyword>
<dbReference type="NCBIfam" id="TIGR00061">
    <property type="entry name" value="L21"/>
    <property type="match status" value="1"/>
</dbReference>
<comment type="function">
    <text evidence="6 7">This protein binds to 23S rRNA in the presence of protein L20.</text>
</comment>
<keyword evidence="2 6" id="KW-0699">rRNA-binding</keyword>
<evidence type="ECO:0000256" key="3">
    <source>
        <dbReference type="ARBA" id="ARBA00022884"/>
    </source>
</evidence>
<dbReference type="InterPro" id="IPR018258">
    <property type="entry name" value="Ribosomal_bL21_CS"/>
</dbReference>
<dbReference type="EMBL" id="CP072642">
    <property type="protein sequence ID" value="QUV94266.1"/>
    <property type="molecule type" value="Genomic_DNA"/>
</dbReference>
<reference evidence="8 9" key="1">
    <citation type="submission" date="2021-03" db="EMBL/GenBank/DDBJ databases">
        <title>Genomic and phenotypic characterization of Chloracidobacterium isolates provides evidence for multiple species.</title>
        <authorList>
            <person name="Saini M.K."/>
            <person name="Costas A.M.G."/>
            <person name="Tank M."/>
            <person name="Bryant D.A."/>
        </authorList>
    </citation>
    <scope>NUCLEOTIDE SEQUENCE [LARGE SCALE GENOMIC DNA]</scope>
    <source>
        <strain evidence="8 9">N</strain>
    </source>
</reference>
<evidence type="ECO:0000313" key="8">
    <source>
        <dbReference type="EMBL" id="QUV94266.1"/>
    </source>
</evidence>
<dbReference type="InterPro" id="IPR036164">
    <property type="entry name" value="bL21-like_sf"/>
</dbReference>
<evidence type="ECO:0000256" key="2">
    <source>
        <dbReference type="ARBA" id="ARBA00022730"/>
    </source>
</evidence>
<name>A0ABX8B445_9BACT</name>
<keyword evidence="5 6" id="KW-0687">Ribonucleoprotein</keyword>
<dbReference type="GO" id="GO:0005840">
    <property type="term" value="C:ribosome"/>
    <property type="evidence" value="ECO:0007669"/>
    <property type="project" value="UniProtKB-KW"/>
</dbReference>
<evidence type="ECO:0000256" key="4">
    <source>
        <dbReference type="ARBA" id="ARBA00022980"/>
    </source>
</evidence>
<proteinExistence type="inferred from homology"/>
<evidence type="ECO:0000256" key="6">
    <source>
        <dbReference type="HAMAP-Rule" id="MF_01363"/>
    </source>
</evidence>
<gene>
    <name evidence="6 8" type="primary">rplU</name>
    <name evidence="8" type="ORF">J8C05_02110</name>
</gene>
<protein>
    <recommendedName>
        <fullName evidence="6">Large ribosomal subunit protein bL21</fullName>
    </recommendedName>
</protein>
<comment type="similarity">
    <text evidence="1 6 7">Belongs to the bacterial ribosomal protein bL21 family.</text>
</comment>
<evidence type="ECO:0000313" key="9">
    <source>
        <dbReference type="Proteomes" id="UP000677668"/>
    </source>
</evidence>
<dbReference type="InterPro" id="IPR001787">
    <property type="entry name" value="Ribosomal_bL21"/>
</dbReference>
<organism evidence="8 9">
    <name type="scientific">Chloracidobacterium sp. N</name>
    <dbReference type="NCBI Taxonomy" id="2821540"/>
    <lineage>
        <taxon>Bacteria</taxon>
        <taxon>Pseudomonadati</taxon>
        <taxon>Acidobacteriota</taxon>
        <taxon>Terriglobia</taxon>
        <taxon>Terriglobales</taxon>
        <taxon>Acidobacteriaceae</taxon>
        <taxon>Chloracidobacterium</taxon>
        <taxon>Chloracidobacterium aggregatum</taxon>
    </lineage>
</organism>
<dbReference type="PROSITE" id="PS01169">
    <property type="entry name" value="RIBOSOMAL_L21"/>
    <property type="match status" value="1"/>
</dbReference>
<dbReference type="PANTHER" id="PTHR21349">
    <property type="entry name" value="50S RIBOSOMAL PROTEIN L21"/>
    <property type="match status" value="1"/>
</dbReference>
<evidence type="ECO:0000256" key="1">
    <source>
        <dbReference type="ARBA" id="ARBA00008563"/>
    </source>
</evidence>